<protein>
    <submittedName>
        <fullName evidence="1">Uncharacterized protein</fullName>
    </submittedName>
</protein>
<organism evidence="1 2">
    <name type="scientific">Pseudomonas fluorescens</name>
    <dbReference type="NCBI Taxonomy" id="294"/>
    <lineage>
        <taxon>Bacteria</taxon>
        <taxon>Pseudomonadati</taxon>
        <taxon>Pseudomonadota</taxon>
        <taxon>Gammaproteobacteria</taxon>
        <taxon>Pseudomonadales</taxon>
        <taxon>Pseudomonadaceae</taxon>
        <taxon>Pseudomonas</taxon>
    </lineage>
</organism>
<accession>A0A379ICT6</accession>
<evidence type="ECO:0000313" key="1">
    <source>
        <dbReference type="EMBL" id="SUD30614.1"/>
    </source>
</evidence>
<gene>
    <name evidence="1" type="ORF">NCTC10392_02536</name>
</gene>
<reference evidence="1 2" key="1">
    <citation type="submission" date="2018-06" db="EMBL/GenBank/DDBJ databases">
        <authorList>
            <consortium name="Pathogen Informatics"/>
            <person name="Doyle S."/>
        </authorList>
    </citation>
    <scope>NUCLEOTIDE SEQUENCE [LARGE SCALE GENOMIC DNA]</scope>
    <source>
        <strain evidence="1 2">NCTC10392</strain>
    </source>
</reference>
<dbReference type="AlphaFoldDB" id="A0A379ICT6"/>
<evidence type="ECO:0000313" key="2">
    <source>
        <dbReference type="Proteomes" id="UP000255125"/>
    </source>
</evidence>
<sequence length="29" mass="3176">MKKLIQPLAWFVILGSMMAAASGLSLWLV</sequence>
<dbReference type="EMBL" id="UGUS01000002">
    <property type="protein sequence ID" value="SUD30614.1"/>
    <property type="molecule type" value="Genomic_DNA"/>
</dbReference>
<dbReference type="Proteomes" id="UP000255125">
    <property type="component" value="Unassembled WGS sequence"/>
</dbReference>
<proteinExistence type="predicted"/>
<name>A0A379ICT6_PSEFL</name>